<evidence type="ECO:0000313" key="2">
    <source>
        <dbReference type="EMBL" id="EGV28395.1"/>
    </source>
</evidence>
<accession>G1W8E8</accession>
<feature type="compositionally biased region" description="Polar residues" evidence="1">
    <location>
        <begin position="37"/>
        <end position="46"/>
    </location>
</feature>
<evidence type="ECO:0000313" key="3">
    <source>
        <dbReference type="Proteomes" id="UP000005141"/>
    </source>
</evidence>
<name>G1W8E8_9BACT</name>
<proteinExistence type="predicted"/>
<gene>
    <name evidence="2" type="ORF">HMPREF9431_00099</name>
</gene>
<keyword evidence="3" id="KW-1185">Reference proteome</keyword>
<feature type="region of interest" description="Disordered" evidence="1">
    <location>
        <begin position="36"/>
        <end position="58"/>
    </location>
</feature>
<sequence>MAWIPLPDFLQGSLLSSATLGWQKYNTDGVGSCALLSPTNKQTKPPTRNLPKRNRRGGACVPARTFAQRRFHAKNTRIVRGG</sequence>
<reference evidence="2 3" key="1">
    <citation type="submission" date="2011-07" db="EMBL/GenBank/DDBJ databases">
        <title>The Genome Sequence of Prevotella oulorum F0390.</title>
        <authorList>
            <consortium name="The Broad Institute Genome Sequencing Platform"/>
            <consortium name="The Broad Institute Genome Sequencing Center for Infectious Disease"/>
            <person name="Earl A."/>
            <person name="Ward D."/>
            <person name="Feldgarden M."/>
            <person name="Gevers D."/>
            <person name="Izard J."/>
            <person name="Ganesan A."/>
            <person name="Baranova O.V."/>
            <person name="Blanton J.M."/>
            <person name="Tanner A.C."/>
            <person name="Dewhirst F.E."/>
            <person name="Young S.K."/>
            <person name="Zeng Q."/>
            <person name="Gargeya S."/>
            <person name="Fitzgerald M."/>
            <person name="Haas B."/>
            <person name="Abouelleil A."/>
            <person name="Alvarado L."/>
            <person name="Arachchi H.M."/>
            <person name="Berlin A."/>
            <person name="Brown A."/>
            <person name="Chapman S.B."/>
            <person name="Chen Z."/>
            <person name="Dunbar C."/>
            <person name="Freedman E."/>
            <person name="Gearin G."/>
            <person name="Gellesch M."/>
            <person name="Goldberg J."/>
            <person name="Griggs A."/>
            <person name="Gujja S."/>
            <person name="Heiman D."/>
            <person name="Howarth C."/>
            <person name="Larson L."/>
            <person name="Lui A."/>
            <person name="MacDonald P.J.P."/>
            <person name="Mehta T."/>
            <person name="Montmayeur A."/>
            <person name="Murphy C."/>
            <person name="Neiman D."/>
            <person name="Pearson M."/>
            <person name="Priest M."/>
            <person name="Roberts A."/>
            <person name="Saif S."/>
            <person name="Shea T."/>
            <person name="Shenoy N."/>
            <person name="Sisk P."/>
            <person name="Stolte C."/>
            <person name="Sykes S."/>
            <person name="Wortman J."/>
            <person name="Nusbaum C."/>
            <person name="Birren B."/>
        </authorList>
    </citation>
    <scope>NUCLEOTIDE SEQUENCE [LARGE SCALE GENOMIC DNA]</scope>
    <source>
        <strain evidence="2 3">F0390</strain>
    </source>
</reference>
<dbReference type="HOGENOM" id="CLU_2555483_0_0_10"/>
<dbReference type="EMBL" id="ADGI01000008">
    <property type="protein sequence ID" value="EGV28395.1"/>
    <property type="molecule type" value="Genomic_DNA"/>
</dbReference>
<evidence type="ECO:0000256" key="1">
    <source>
        <dbReference type="SAM" id="MobiDB-lite"/>
    </source>
</evidence>
<organism evidence="2 3">
    <name type="scientific">Segatella oulorum F0390</name>
    <dbReference type="NCBI Taxonomy" id="702438"/>
    <lineage>
        <taxon>Bacteria</taxon>
        <taxon>Pseudomonadati</taxon>
        <taxon>Bacteroidota</taxon>
        <taxon>Bacteroidia</taxon>
        <taxon>Bacteroidales</taxon>
        <taxon>Prevotellaceae</taxon>
        <taxon>Segatella</taxon>
    </lineage>
</organism>
<dbReference type="AlphaFoldDB" id="G1W8E8"/>
<comment type="caution">
    <text evidence="2">The sequence shown here is derived from an EMBL/GenBank/DDBJ whole genome shotgun (WGS) entry which is preliminary data.</text>
</comment>
<dbReference type="PATRIC" id="fig|702438.4.peg.102"/>
<protein>
    <submittedName>
        <fullName evidence="2">Uncharacterized protein</fullName>
    </submittedName>
</protein>
<dbReference type="Proteomes" id="UP000005141">
    <property type="component" value="Unassembled WGS sequence"/>
</dbReference>